<feature type="transmembrane region" description="Helical" evidence="1">
    <location>
        <begin position="58"/>
        <end position="78"/>
    </location>
</feature>
<dbReference type="Pfam" id="PF07690">
    <property type="entry name" value="MFS_1"/>
    <property type="match status" value="1"/>
</dbReference>
<feature type="domain" description="Major facilitator superfamily (MFS) profile" evidence="2">
    <location>
        <begin position="1"/>
        <end position="205"/>
    </location>
</feature>
<organism evidence="3">
    <name type="scientific">marine metagenome</name>
    <dbReference type="NCBI Taxonomy" id="408172"/>
    <lineage>
        <taxon>unclassified sequences</taxon>
        <taxon>metagenomes</taxon>
        <taxon>ecological metagenomes</taxon>
    </lineage>
</organism>
<dbReference type="SUPFAM" id="SSF103473">
    <property type="entry name" value="MFS general substrate transporter"/>
    <property type="match status" value="1"/>
</dbReference>
<dbReference type="InterPro" id="IPR036259">
    <property type="entry name" value="MFS_trans_sf"/>
</dbReference>
<accession>A0A382DFK5</accession>
<feature type="transmembrane region" description="Helical" evidence="1">
    <location>
        <begin position="119"/>
        <end position="139"/>
    </location>
</feature>
<keyword evidence="1" id="KW-0812">Transmembrane</keyword>
<dbReference type="AlphaFoldDB" id="A0A382DFK5"/>
<name>A0A382DFK5_9ZZZZ</name>
<gene>
    <name evidence="3" type="ORF">METZ01_LOCUS189889</name>
</gene>
<feature type="transmembrane region" description="Helical" evidence="1">
    <location>
        <begin position="84"/>
        <end position="107"/>
    </location>
</feature>
<protein>
    <recommendedName>
        <fullName evidence="2">Major facilitator superfamily (MFS) profile domain-containing protein</fullName>
    </recommendedName>
</protein>
<keyword evidence="1" id="KW-1133">Transmembrane helix</keyword>
<dbReference type="GO" id="GO:0022857">
    <property type="term" value="F:transmembrane transporter activity"/>
    <property type="evidence" value="ECO:0007669"/>
    <property type="project" value="InterPro"/>
</dbReference>
<feature type="non-terminal residue" evidence="3">
    <location>
        <position position="205"/>
    </location>
</feature>
<evidence type="ECO:0000313" key="3">
    <source>
        <dbReference type="EMBL" id="SVB37035.1"/>
    </source>
</evidence>
<sequence length="205" mass="21929">MTFTSGLGFYIQAILVQGLIGKGFSIELASSGISIFFLSTGVAGLVIGRLLELVDIRWIVGVGALMFAGALVSIGRVSSPWELYVAYIVFGIGYSATSILPSTTLIARWFRDNQSRAMSIAMTGLSFGGFFLTPLSAMLMEDHGLTMAVDSLAALLLVGVLPITLMYLRSYPEGETGGRGGNVALEGIDFHGAVRQHFFWGLTFL</sequence>
<dbReference type="InterPro" id="IPR011701">
    <property type="entry name" value="MFS"/>
</dbReference>
<dbReference type="InterPro" id="IPR050327">
    <property type="entry name" value="Proton-linked_MCT"/>
</dbReference>
<proteinExistence type="predicted"/>
<dbReference type="PANTHER" id="PTHR11360">
    <property type="entry name" value="MONOCARBOXYLATE TRANSPORTER"/>
    <property type="match status" value="1"/>
</dbReference>
<dbReference type="InterPro" id="IPR020846">
    <property type="entry name" value="MFS_dom"/>
</dbReference>
<dbReference type="EMBL" id="UINC01039083">
    <property type="protein sequence ID" value="SVB37035.1"/>
    <property type="molecule type" value="Genomic_DNA"/>
</dbReference>
<dbReference type="PANTHER" id="PTHR11360:SF290">
    <property type="entry name" value="MONOCARBOXYLATE MFS PERMEASE"/>
    <property type="match status" value="1"/>
</dbReference>
<dbReference type="Gene3D" id="1.20.1250.20">
    <property type="entry name" value="MFS general substrate transporter like domains"/>
    <property type="match status" value="1"/>
</dbReference>
<dbReference type="PROSITE" id="PS50850">
    <property type="entry name" value="MFS"/>
    <property type="match status" value="1"/>
</dbReference>
<keyword evidence="1" id="KW-0472">Membrane</keyword>
<feature type="transmembrane region" description="Helical" evidence="1">
    <location>
        <begin position="32"/>
        <end position="51"/>
    </location>
</feature>
<evidence type="ECO:0000256" key="1">
    <source>
        <dbReference type="SAM" id="Phobius"/>
    </source>
</evidence>
<reference evidence="3" key="1">
    <citation type="submission" date="2018-05" db="EMBL/GenBank/DDBJ databases">
        <authorList>
            <person name="Lanie J.A."/>
            <person name="Ng W.-L."/>
            <person name="Kazmierczak K.M."/>
            <person name="Andrzejewski T.M."/>
            <person name="Davidsen T.M."/>
            <person name="Wayne K.J."/>
            <person name="Tettelin H."/>
            <person name="Glass J.I."/>
            <person name="Rusch D."/>
            <person name="Podicherti R."/>
            <person name="Tsui H.-C.T."/>
            <person name="Winkler M.E."/>
        </authorList>
    </citation>
    <scope>NUCLEOTIDE SEQUENCE</scope>
</reference>
<feature type="transmembrane region" description="Helical" evidence="1">
    <location>
        <begin position="145"/>
        <end position="168"/>
    </location>
</feature>
<evidence type="ECO:0000259" key="2">
    <source>
        <dbReference type="PROSITE" id="PS50850"/>
    </source>
</evidence>